<protein>
    <submittedName>
        <fullName evidence="3">Uncharacterized protein</fullName>
    </submittedName>
</protein>
<evidence type="ECO:0000256" key="1">
    <source>
        <dbReference type="SAM" id="MobiDB-lite"/>
    </source>
</evidence>
<feature type="compositionally biased region" description="Polar residues" evidence="1">
    <location>
        <begin position="22"/>
        <end position="31"/>
    </location>
</feature>
<keyword evidence="2" id="KW-0472">Membrane</keyword>
<evidence type="ECO:0000256" key="2">
    <source>
        <dbReference type="SAM" id="Phobius"/>
    </source>
</evidence>
<feature type="transmembrane region" description="Helical" evidence="2">
    <location>
        <begin position="73"/>
        <end position="96"/>
    </location>
</feature>
<sequence length="141" mass="15555">MPVAGGGGGGGGGGEGRGGRESLSSSNTRYKQLSKRCPRCCASNEEPEAPTLQESFVIVLHKMNKITKSPSDACFLLFLELPYFVLIGITLLLVQLSGNYKYAVAIVFCGLVFFFIRFWYVKYLGHRYTERYAESGVSYTN</sequence>
<gene>
    <name evidence="3" type="ORF">SK128_015222</name>
</gene>
<feature type="compositionally biased region" description="Gly residues" evidence="1">
    <location>
        <begin position="1"/>
        <end position="16"/>
    </location>
</feature>
<keyword evidence="2" id="KW-1133">Transmembrane helix</keyword>
<keyword evidence="4" id="KW-1185">Reference proteome</keyword>
<feature type="transmembrane region" description="Helical" evidence="2">
    <location>
        <begin position="102"/>
        <end position="121"/>
    </location>
</feature>
<organism evidence="3 4">
    <name type="scientific">Halocaridina rubra</name>
    <name type="common">Hawaiian red shrimp</name>
    <dbReference type="NCBI Taxonomy" id="373956"/>
    <lineage>
        <taxon>Eukaryota</taxon>
        <taxon>Metazoa</taxon>
        <taxon>Ecdysozoa</taxon>
        <taxon>Arthropoda</taxon>
        <taxon>Crustacea</taxon>
        <taxon>Multicrustacea</taxon>
        <taxon>Malacostraca</taxon>
        <taxon>Eumalacostraca</taxon>
        <taxon>Eucarida</taxon>
        <taxon>Decapoda</taxon>
        <taxon>Pleocyemata</taxon>
        <taxon>Caridea</taxon>
        <taxon>Atyoidea</taxon>
        <taxon>Atyidae</taxon>
        <taxon>Halocaridina</taxon>
    </lineage>
</organism>
<keyword evidence="2" id="KW-0812">Transmembrane</keyword>
<proteinExistence type="predicted"/>
<accession>A0AAN9A4Y9</accession>
<evidence type="ECO:0000313" key="4">
    <source>
        <dbReference type="Proteomes" id="UP001381693"/>
    </source>
</evidence>
<comment type="caution">
    <text evidence="3">The sequence shown here is derived from an EMBL/GenBank/DDBJ whole genome shotgun (WGS) entry which is preliminary data.</text>
</comment>
<dbReference type="Proteomes" id="UP001381693">
    <property type="component" value="Unassembled WGS sequence"/>
</dbReference>
<dbReference type="EMBL" id="JAXCGZ010011351">
    <property type="protein sequence ID" value="KAK7075173.1"/>
    <property type="molecule type" value="Genomic_DNA"/>
</dbReference>
<dbReference type="AlphaFoldDB" id="A0AAN9A4Y9"/>
<feature type="region of interest" description="Disordered" evidence="1">
    <location>
        <begin position="1"/>
        <end position="31"/>
    </location>
</feature>
<reference evidence="3 4" key="1">
    <citation type="submission" date="2023-11" db="EMBL/GenBank/DDBJ databases">
        <title>Halocaridina rubra genome assembly.</title>
        <authorList>
            <person name="Smith C."/>
        </authorList>
    </citation>
    <scope>NUCLEOTIDE SEQUENCE [LARGE SCALE GENOMIC DNA]</scope>
    <source>
        <strain evidence="3">EP-1</strain>
        <tissue evidence="3">Whole</tissue>
    </source>
</reference>
<name>A0AAN9A4Y9_HALRR</name>
<evidence type="ECO:0000313" key="3">
    <source>
        <dbReference type="EMBL" id="KAK7075173.1"/>
    </source>
</evidence>